<organism evidence="6 7">
    <name type="scientific">Theileria orientalis</name>
    <dbReference type="NCBI Taxonomy" id="68886"/>
    <lineage>
        <taxon>Eukaryota</taxon>
        <taxon>Sar</taxon>
        <taxon>Alveolata</taxon>
        <taxon>Apicomplexa</taxon>
        <taxon>Aconoidasida</taxon>
        <taxon>Piroplasmida</taxon>
        <taxon>Theileriidae</taxon>
        <taxon>Theileria</taxon>
    </lineage>
</organism>
<feature type="region of interest" description="Disordered" evidence="3">
    <location>
        <begin position="1"/>
        <end position="20"/>
    </location>
</feature>
<gene>
    <name evidence="6" type="ORF">MACK_000968</name>
</gene>
<dbReference type="InterPro" id="IPR035983">
    <property type="entry name" value="Hect_E3_ubiquitin_ligase"/>
</dbReference>
<feature type="compositionally biased region" description="Acidic residues" evidence="3">
    <location>
        <begin position="3914"/>
        <end position="3924"/>
    </location>
</feature>
<feature type="region of interest" description="Disordered" evidence="3">
    <location>
        <begin position="4165"/>
        <end position="4194"/>
    </location>
</feature>
<feature type="compositionally biased region" description="Low complexity" evidence="3">
    <location>
        <begin position="5003"/>
        <end position="5016"/>
    </location>
</feature>
<dbReference type="Proteomes" id="UP000244811">
    <property type="component" value="Chromosome 1"/>
</dbReference>
<dbReference type="PANTHER" id="PTHR46654">
    <property type="entry name" value="E3 UBIQUITIN-PROTEIN LIGASE HECTD3"/>
    <property type="match status" value="1"/>
</dbReference>
<dbReference type="InterPro" id="IPR002110">
    <property type="entry name" value="Ankyrin_rpt"/>
</dbReference>
<dbReference type="Pfam" id="PF00632">
    <property type="entry name" value="HECT"/>
    <property type="match status" value="1"/>
</dbReference>
<dbReference type="SMART" id="SM00248">
    <property type="entry name" value="ANK"/>
    <property type="match status" value="3"/>
</dbReference>
<evidence type="ECO:0000256" key="2">
    <source>
        <dbReference type="PROSITE-ProRule" id="PRU00104"/>
    </source>
</evidence>
<feature type="compositionally biased region" description="Polar residues" evidence="3">
    <location>
        <begin position="4168"/>
        <end position="4183"/>
    </location>
</feature>
<feature type="transmembrane region" description="Helical" evidence="4">
    <location>
        <begin position="1119"/>
        <end position="1142"/>
    </location>
</feature>
<keyword evidence="4" id="KW-0472">Membrane</keyword>
<feature type="region of interest" description="Disordered" evidence="3">
    <location>
        <begin position="3905"/>
        <end position="3931"/>
    </location>
</feature>
<name>A0A976MAC8_THEOR</name>
<feature type="compositionally biased region" description="Basic and acidic residues" evidence="3">
    <location>
        <begin position="2962"/>
        <end position="2977"/>
    </location>
</feature>
<feature type="domain" description="HECT" evidence="5">
    <location>
        <begin position="4885"/>
        <end position="4928"/>
    </location>
</feature>
<feature type="region of interest" description="Disordered" evidence="3">
    <location>
        <begin position="1534"/>
        <end position="1563"/>
    </location>
</feature>
<evidence type="ECO:0000256" key="3">
    <source>
        <dbReference type="SAM" id="MobiDB-lite"/>
    </source>
</evidence>
<dbReference type="InterPro" id="IPR042469">
    <property type="entry name" value="HECTD3"/>
</dbReference>
<feature type="region of interest" description="Disordered" evidence="3">
    <location>
        <begin position="2953"/>
        <end position="2977"/>
    </location>
</feature>
<keyword evidence="4" id="KW-0812">Transmembrane</keyword>
<evidence type="ECO:0000259" key="5">
    <source>
        <dbReference type="PROSITE" id="PS50237"/>
    </source>
</evidence>
<feature type="compositionally biased region" description="Low complexity" evidence="3">
    <location>
        <begin position="1261"/>
        <end position="1274"/>
    </location>
</feature>
<dbReference type="EMBL" id="CP056069">
    <property type="protein sequence ID" value="UKK00894.2"/>
    <property type="molecule type" value="Genomic_DNA"/>
</dbReference>
<feature type="region of interest" description="Disordered" evidence="3">
    <location>
        <begin position="252"/>
        <end position="272"/>
    </location>
</feature>
<feature type="region of interest" description="Disordered" evidence="3">
    <location>
        <begin position="1239"/>
        <end position="1276"/>
    </location>
</feature>
<evidence type="ECO:0000313" key="6">
    <source>
        <dbReference type="EMBL" id="UKK00894.2"/>
    </source>
</evidence>
<keyword evidence="1 2" id="KW-0833">Ubl conjugation pathway</keyword>
<accession>A0A976MAC8</accession>
<feature type="transmembrane region" description="Helical" evidence="4">
    <location>
        <begin position="1162"/>
        <end position="1182"/>
    </location>
</feature>
<dbReference type="PANTHER" id="PTHR46654:SF1">
    <property type="entry name" value="E3 UBIQUITIN-PROTEIN LIGASE HECTD3"/>
    <property type="match status" value="1"/>
</dbReference>
<dbReference type="SUPFAM" id="SSF56204">
    <property type="entry name" value="Hect, E3 ligase catalytic domain"/>
    <property type="match status" value="1"/>
</dbReference>
<dbReference type="Gene3D" id="3.30.2410.10">
    <property type="entry name" value="Hect, E3 ligase catalytic domain"/>
    <property type="match status" value="1"/>
</dbReference>
<feature type="compositionally biased region" description="Acidic residues" evidence="3">
    <location>
        <begin position="4974"/>
        <end position="4983"/>
    </location>
</feature>
<feature type="domain" description="HECT" evidence="5">
    <location>
        <begin position="5147"/>
        <end position="5411"/>
    </location>
</feature>
<dbReference type="GO" id="GO:0004842">
    <property type="term" value="F:ubiquitin-protein transferase activity"/>
    <property type="evidence" value="ECO:0007669"/>
    <property type="project" value="InterPro"/>
</dbReference>
<dbReference type="InterPro" id="IPR000569">
    <property type="entry name" value="HECT_dom"/>
</dbReference>
<dbReference type="SUPFAM" id="SSF48403">
    <property type="entry name" value="Ankyrin repeat"/>
    <property type="match status" value="1"/>
</dbReference>
<evidence type="ECO:0000313" key="7">
    <source>
        <dbReference type="Proteomes" id="UP000244811"/>
    </source>
</evidence>
<proteinExistence type="predicted"/>
<dbReference type="Pfam" id="PF12796">
    <property type="entry name" value="Ank_2"/>
    <property type="match status" value="1"/>
</dbReference>
<sequence length="5424" mass="614497">MESKKNFDSPPTDPPFSQVPECVIDQDNEIDNTDLFRLLVYTKHTALSRLKLVDSVDFKKEFLVLHEAHRTIYSLRSKLLKHSKHKSSPISVKTNTKRIFTNMLMSFKKCDGLFKGKADDACKLKVQTDESTSLSIDLGSLLRVISVKDMFLKKLDPDDEFILGYCLDLIKSKYNYDFSTLVSHWNVINQIFLCNYHEVQVVSKENKGSQANPLKLDDAIPMIYELYNNVGKYRNELREKILDSKVLEHKLSKEEEGEEKPREESKKSNKKAKILLKGPQTKSFEHLAKRVHKALEDSRVMLNIRIFELNKSTVEDVITAIKPVMKEIREEIQSHDCDYQYWMGMFMEDYEPPESREAEEVYKVLSTVLDFSFGHSIYDLGDLTTDLIFTFSMRDPNLSRLLRSFTKYFDGVLLPAFMKYAAELKSTTSDSYSSIWIPSLPSLESVLSFEYLALQYPVMPYIRGPPDFDWPVSLIPKSGTFVMRLDIEILDIIDHTKIYTPKANPFNLRITIKNANTKADPKEYVLRAYGNAFFVSNPKKRQINTESNKLCLEILFNNSTAVLFTNGSYFDTVKFSEQSLDFFEFEVYYRVETVNLRQYYTLTPGFRKYLIKSNLLHHHIFVTSDECTKINVENLGTRRSAKEAHLVTTRSELESSGYVRRVFDNFSFFSMALSSIHMATANINFSITMYSQFDPMSRNALECLDVAFELLVSMFELASEMSLDGDLTILSQVTSVNVITLWRLMSEALISVLSVVEMLFSLKIEAEEYPENFLNNLSKILIEAIKYKCTFKLDGQICEYHHPIDLVSLSNTVNNISIGILGSNSQIFKQLFSTSPIQVLSEILLSIAYSDLHYVSDLTVLAKNRTLEALNEGMCIEIFTKRALSHVFVNNKSEQKGGAGGGISNFWWNLISELLEADMNCLHSEAGRTFGYCTCKGTLSDLSLLDPMFDYCTFCLRKYFNYFSSITSLNYHTTKLYTSESFCSILRPSMMLCRILLKHGTIILLFDLYDSEYNRNKIYEPLKQNGEGYYPLEVLEFERYYYALFEPSNLKLIESIFVYLLKIKESILVIMSDRVDILSKYILDYFGLLLHNFVSCLSLTEVLSYYAEFMELVLANNGCLFHLASFSCINLLPYLIKVILLYNKIFRAYSAKYQKFSPFMNYLTVQFSSLFLIFMKLVHYVYMNTDKLRYRDLEGPRGSDLSKEEDPEGNPILSSLKDKQYQLKFPKCVTNRLDFNFTPPNSSSMSSGPANSVNTGLLNTSRASAPSPGSPARGHTVSAMNVRDNASNSAIVNEESKAGVATGYSSLVNAVSANPELGSKANQYVDSETWSNVGSEYSSESSESCSSEESDKEYEICKSLRRLLILVQDFNYVKGSSVSFKNIKEVEAFISKTYSEGPRVPGMSDITLGLLNMEKWAIDLLIDYMNPVHPHLVKTQYTLAALFIHLQGWVDQDENEQSGDYRSLGSRQNPHGSYSEAIKYSNQVAFRILRKCQAINTIQDIKDKDALREAYLEDVRSRCIWLIKISNEGHYSGRQSWSRSGSFGRGYQSPNCTSEEEGCENSSDTMTNAYKVVDHFKTTMEKAAPSLRRSNSAMHLNTEPIVVQDAKMAQESLNKSMTIGSKGRIQSGQIAQEGPKQSATTLDTDMEEIMDFILNGPTEQECNKRFMMLRMSWLIRLSLLSSVNSLIYSFLDLQYTNGPSTFRQSYRPLILDLILDKQSGSASGNEEDKGRRELLSTKNMNQTLEIFWYILIQKLRSLVLCTLKDAKFELVNGSRVTPSAYSRVVNEYMSGILENVCDWYIRSGITTIDSTNYTKMNMNFWLEISLSFFSLLYSLGLEPMTDARYSHQIFNHLFTVLHPLPMADLKQAMSNQTSLSCYTIEAVIVAYISESFGMKFGDTVENLFACLKTRKFTRKDKVPVEGGTLYLLVRRSSKLPDMFRQDQPNDLKFRHLWSFPKISLTTDGFGQFLIYNFESINTIESLEGPGSPTMGSKGSGRGSGWVSMLDNDIILWRMENSSYLITEVALTKRTNHNVNLVISSTKEINVFLTLTKNLSSKKTTEIELPLVNYLGGSLQVEGLNGTWSQVVGFTRFDDLYKMRVHLYHLMKYLLWVELGTNLHTSGNKDVGDNGGLLLKILFKYLRSTALQIYRLGTSCNCKDKTENVSIKYTCSNISTGFKYSKEVQGYLVDSDDYMDKPLISRSCSLCSSNLIYKKEMDFFWGNILSCLIDLVSFCNNYNLVYLVLHSLLTTFTLGERQVQAFLSMDYLGQRFCNLLVVAIKQLSSTSVASQIPAYPKTSSIQARKFGINNFSYLNTLLAAPKIHGVFVLKWLPPLKQVPLECIYATLKENFQSILISKPLRPKTNIEPNDPFVMLPHSEHFVTHRTSEDFEADISGNTLQVLRANNLGGIVMYRIPTLLGSSSTQLSANFYLHNAGRFGITVAPADCIFGSLPDLFERNDVVGFTHSNTSPLMTHAFAATIGYSLGDVLTAHFTIDTQDDGQLCLRTELLIGGNSIGSVLEVVYDPITQNDLSRRMSLVFIFQDPATILLQNTTVNAGSQGSQSQSMANQSPITGTANAPNESNIINTFLTSNLRRERMSNGSTVDAVMGEGEFSLESDSIATDRTVGAGAVERGVSSNSDVVRTLDRLVSRETSGTVRSISVVGDSVPVSDRAMSIESNMELMNDLDETGEEEDLGLLLDDNMLMFNYESYFSCDPRDTEHLALEAVPPWDVRYDVVEQEASEEVSLNLCKDEFWDKLLREDKYTCFFGLFSDSVQIYQSVLSVNVPMFSGLKHELVSKVVECFDDLYSMLNSNLKYNKLESKVRDCFSWLCVLCCEYDREVWDKMASREFKVVSDFSLPFLLGSSFPARTPLVSLTNELLLQLLRSISRILTVRLVTTSMSVYSTKRGSVRFMHSDVQTDSLILVVGAKCLLASTLILKVLSHRSYKIDLQGTGKEGYGSEESKGTRGDESTPKVSNEKLTEMVEGLVNFVVYFLSCCSDDLVTFTNTTEMLPFSKLESILNILGVDVSTLNTQATYKTHKNTLQSVELLQLDELWNTIYNSSPSYDLMQSLVMSLIRKEKECSEEEMEKMHIKMFATTEKSFHFASRIPAVRRHFMRRSQFYRLIEHDVYEMLQPLVQVFSTHFKMRILSRCTTTLGLFRSSLVHYSATADPNSLDYWECCTVDYTSQVGKKFKNKMDLFSRASDPLYAWQSLMYSCYEHEEEKSKLTRVLMTELTYCVVLAIGSISFVKFLEPVYWMLDTLVRHPLCPYEMRRDLTNKVTLNMLYFLFINGLASPPKMAHLSTRILNNAMASLSQGELEQALFLTMYFGATAFKRVQSVCNFYVTSDLDMFTNFDHKRHDHMTRLATANIVHSFLTAFVLLVESINELREPEDDVFISSGPLWDAKFLDFYNMGVYLYLAKNRKMTKAMLLSLLSLPVQVSTEMKAQSIPKALDKLGISQCQAETMQNTYSSFKTFGNNFGMESGARRLLSGKLAEYSESGFPKIQDTLSPSTSLTRKKAEQSEEYCEFYYINCSNRYFGMLLNLPVEAPTRFVFSQYRDFSKVFAELVVSPTREFEPKRGFYILDEYTMNVSFTRYRLRFRKRSVYRVGYTKSRSFECEYKEHTRDQLYIAEHEVYLVTDAPQVEMYISNSFMFWRFKDKVMSVERCDGGRSLPFLYITDQSGSGSSTPKKNATAGGDSDSNSVQVEFDIIIPVNSCFVKAHDEMFVTKSMGNGRVVAPPIRTGLSVHNARALFPNVSLIDVSKSALVKLNTDLLMNMEPDNTLRFDPCLPFRLSFKFERGFDQETSESFYVGLISKSEKLLWYANGDLLVSTNFHVPAKPGEYRKIKCMPYSERDVISISFDPINSSLYFTNNMTTQKLNFFNYYYHITNVHTNSLINSKKDSQRGLGEDEAMTEDDDISPLKEGADLGKDLEEGETIVGNYSDLNFTCADRRSLINAIIFDDMNKIKKFLDFPCELFENGCDDHFDVEGDDYFLFSPIYIVANLGKLSMLKLIATNKNINFDVKSGPFKTTPLMGAVKAGHYNVVYYLITVHSLDINSLDSIGNNCLYYAIRASKRYDNDIVELLLNFGVKVQPSANSCSVLDFLDTIPGDTALQKRLIDEYKLQSVYTSKPGWPLLQNLQIVMSSKLHVKYNIKIDPPTLSPVTQGPTGQVSSPSYTRGKRQDSDGGDILDLMGNYLESLGEGVKDKFSTAVDLVADSFQTIRSPSPARASEPEAFEQERMKKMDTEFQSLLKTLSEHYNSINSNLSYTRSLDRGPSRVAQYIRESVEIIRKNVNKIAAGLGQTVALPSGIPTEMELSATETIMYHLTNLAKAVERFSKEDKKLKNFVLLTNQIVKAAATTKEKRELLCKYVKYENELVSFGVAPEELRFTSRLEKNGKMLKENGVIESCAHNKTNYVYITTNEKLLSDKGERSQGTPTLTRRMNLRVTGSLYTLDTLRQALNECITFERDRCLVSLVDLLRNSNKKLATLSKILVLSNECSDVQKYLPPSDSQLWSSVSVTIEHIFNNVYAMKKDMLGIFETYPLSHIDLQLLHTVLMKSLEDLNLLKNFEPLENTSVESRLLEILGFLGIVNSEVQNSLKKTRDLKSNTNNINYTFNFTDEYSNRMENGQNSMSIRALSSPHLINRVDANNQNTQLNSASRLYQEIFNSSISQSGVNVLGGNQGNREAANSQQNARSLGNQAKNDKGLEANIISNADGARNGRSTGADYIFHCVSIVLLADRLKYYDTLATVFKNVIPVVSTILNQPKIEYRSQVSLISQPPGYYYGTEDSVKDQNKYSVNLGPSMPIHYSCYMNNKPLIRKTTLNEMYDKIYTLKSLSAERPYFSIRVDRGIAHTTQLLKNSMWFQSTSQILNCNPNILRAKNNQRPFMVVFKGEGSTDFGGPFQELLTCISNEFMFPLAPDNDSQAATIKCQNTINNYGMHQDTVLIKFSHYPLHKLFSNIEDTESTDEEEDVGGRPWEQYLNEPIDNTWDSSSGGSYESSTRSSPENPGEIATENGDTVPSVLSTIENSKDGSNENRRDGGEENVREALAQGNIGVFARNRHESDECSTVVSETTDKLFTMGCCDLGLCCSSGCCCMLQSQAMEDPLDKLDLGTSCRCGASEMYSEVCNQKIPMELSMYESLGRLCAMCACMMNPMNIAINPIIWKKLLCYDLKLIDLLDCDKISVDLLHRLKSLNATGVVTEDDLDGLVFSLEGCEGATVDLVENGSNVPVVPSNLDKYIKLSTLFRLSEGDLGCTFLARGINSVIPIGRLRTLLDHRSLEFVVCGDSIVDLSVLRAHTVSYSINLKRDLFDVLARFNNDMLQLFLRFVSGRSRLPHPNSDWCLRLEYDNKGDVGADSRLPTSATCSFRLLMPKYSSLDVMHRRLIYAIENCIAIDLDAHVIHDEMQLSIN</sequence>
<dbReference type="InterPro" id="IPR036770">
    <property type="entry name" value="Ankyrin_rpt-contain_sf"/>
</dbReference>
<feature type="region of interest" description="Disordered" evidence="3">
    <location>
        <begin position="3686"/>
        <end position="3705"/>
    </location>
</feature>
<protein>
    <recommendedName>
        <fullName evidence="5">HECT domain-containing protein</fullName>
    </recommendedName>
</protein>
<feature type="compositionally biased region" description="Basic and acidic residues" evidence="3">
    <location>
        <begin position="5040"/>
        <end position="5055"/>
    </location>
</feature>
<feature type="compositionally biased region" description="Polar residues" evidence="3">
    <location>
        <begin position="5027"/>
        <end position="5039"/>
    </location>
</feature>
<comment type="caution">
    <text evidence="2">Lacks conserved residue(s) required for the propagation of feature annotation.</text>
</comment>
<evidence type="ECO:0000256" key="4">
    <source>
        <dbReference type="SAM" id="Phobius"/>
    </source>
</evidence>
<dbReference type="PROSITE" id="PS50237">
    <property type="entry name" value="HECT"/>
    <property type="match status" value="2"/>
</dbReference>
<feature type="active site" description="Glycyl thioester intermediate" evidence="2">
    <location>
        <position position="5379"/>
    </location>
</feature>
<feature type="compositionally biased region" description="Polar residues" evidence="3">
    <location>
        <begin position="3686"/>
        <end position="3695"/>
    </location>
</feature>
<evidence type="ECO:0000256" key="1">
    <source>
        <dbReference type="ARBA" id="ARBA00022786"/>
    </source>
</evidence>
<dbReference type="SMART" id="SM00119">
    <property type="entry name" value="HECTc"/>
    <property type="match status" value="1"/>
</dbReference>
<feature type="compositionally biased region" description="Low complexity" evidence="3">
    <location>
        <begin position="2556"/>
        <end position="2570"/>
    </location>
</feature>
<reference evidence="6" key="1">
    <citation type="submission" date="2022-07" db="EMBL/GenBank/DDBJ databases">
        <title>Evaluation of T. orientalis genome assembly methods using nanopore sequencing and analysis of variation between genomes.</title>
        <authorList>
            <person name="Yam J."/>
            <person name="Micallef M.L."/>
            <person name="Liu M."/>
            <person name="Djordjevic S.P."/>
            <person name="Bogema D.R."/>
            <person name="Jenkins C."/>
        </authorList>
    </citation>
    <scope>NUCLEOTIDE SEQUENCE</scope>
    <source>
        <strain evidence="6">Goon Nure</strain>
    </source>
</reference>
<dbReference type="Gene3D" id="1.25.40.20">
    <property type="entry name" value="Ankyrin repeat-containing domain"/>
    <property type="match status" value="1"/>
</dbReference>
<feature type="compositionally biased region" description="Basic and acidic residues" evidence="3">
    <location>
        <begin position="252"/>
        <end position="267"/>
    </location>
</feature>
<feature type="region of interest" description="Disordered" evidence="3">
    <location>
        <begin position="4974"/>
        <end position="5055"/>
    </location>
</feature>
<feature type="compositionally biased region" description="Low complexity" evidence="3">
    <location>
        <begin position="1239"/>
        <end position="1254"/>
    </location>
</feature>
<dbReference type="GO" id="GO:0005737">
    <property type="term" value="C:cytoplasm"/>
    <property type="evidence" value="ECO:0007669"/>
    <property type="project" value="TreeGrafter"/>
</dbReference>
<feature type="region of interest" description="Disordered" evidence="3">
    <location>
        <begin position="2556"/>
        <end position="2579"/>
    </location>
</feature>
<keyword evidence="4" id="KW-1133">Transmembrane helix</keyword>